<accession>A0ABR0SQ30</accession>
<proteinExistence type="predicted"/>
<gene>
    <name evidence="2" type="ORF">PT974_04758</name>
</gene>
<feature type="compositionally biased region" description="Basic and acidic residues" evidence="1">
    <location>
        <begin position="54"/>
        <end position="64"/>
    </location>
</feature>
<feature type="compositionally biased region" description="Polar residues" evidence="1">
    <location>
        <begin position="65"/>
        <end position="75"/>
    </location>
</feature>
<feature type="compositionally biased region" description="Basic and acidic residues" evidence="1">
    <location>
        <begin position="33"/>
        <end position="42"/>
    </location>
</feature>
<reference evidence="2 3" key="1">
    <citation type="submission" date="2024-01" db="EMBL/GenBank/DDBJ databases">
        <title>Complete genome of Cladobotryum mycophilum ATHUM6906.</title>
        <authorList>
            <person name="Christinaki A.C."/>
            <person name="Myridakis A.I."/>
            <person name="Kouvelis V.N."/>
        </authorList>
    </citation>
    <scope>NUCLEOTIDE SEQUENCE [LARGE SCALE GENOMIC DNA]</scope>
    <source>
        <strain evidence="2 3">ATHUM6906</strain>
    </source>
</reference>
<dbReference type="Proteomes" id="UP001338125">
    <property type="component" value="Unassembled WGS sequence"/>
</dbReference>
<comment type="caution">
    <text evidence="2">The sequence shown here is derived from an EMBL/GenBank/DDBJ whole genome shotgun (WGS) entry which is preliminary data.</text>
</comment>
<keyword evidence="3" id="KW-1185">Reference proteome</keyword>
<evidence type="ECO:0000313" key="2">
    <source>
        <dbReference type="EMBL" id="KAK5994286.1"/>
    </source>
</evidence>
<evidence type="ECO:0000313" key="3">
    <source>
        <dbReference type="Proteomes" id="UP001338125"/>
    </source>
</evidence>
<sequence length="104" mass="11978">MTVAFVNRMLAKDLRCCGRAIVKNGNNVDEDGAWNKRPEEKTRRRRFSQGMHVHPKDQIARAEINETSTTSSRGSQFDELETHQRSLGGKAVSIREKFKFMPVW</sequence>
<protein>
    <submittedName>
        <fullName evidence="2">Uncharacterized protein</fullName>
    </submittedName>
</protein>
<organism evidence="2 3">
    <name type="scientific">Cladobotryum mycophilum</name>
    <dbReference type="NCBI Taxonomy" id="491253"/>
    <lineage>
        <taxon>Eukaryota</taxon>
        <taxon>Fungi</taxon>
        <taxon>Dikarya</taxon>
        <taxon>Ascomycota</taxon>
        <taxon>Pezizomycotina</taxon>
        <taxon>Sordariomycetes</taxon>
        <taxon>Hypocreomycetidae</taxon>
        <taxon>Hypocreales</taxon>
        <taxon>Hypocreaceae</taxon>
        <taxon>Cladobotryum</taxon>
    </lineage>
</organism>
<feature type="region of interest" description="Disordered" evidence="1">
    <location>
        <begin position="27"/>
        <end position="86"/>
    </location>
</feature>
<evidence type="ECO:0000256" key="1">
    <source>
        <dbReference type="SAM" id="MobiDB-lite"/>
    </source>
</evidence>
<dbReference type="EMBL" id="JAVFKD010000010">
    <property type="protein sequence ID" value="KAK5994286.1"/>
    <property type="molecule type" value="Genomic_DNA"/>
</dbReference>
<name>A0ABR0SQ30_9HYPO</name>